<evidence type="ECO:0000313" key="3">
    <source>
        <dbReference type="EnsemblPlants" id="OMERI05G02190.1"/>
    </source>
</evidence>
<organism evidence="3">
    <name type="scientific">Oryza meridionalis</name>
    <dbReference type="NCBI Taxonomy" id="40149"/>
    <lineage>
        <taxon>Eukaryota</taxon>
        <taxon>Viridiplantae</taxon>
        <taxon>Streptophyta</taxon>
        <taxon>Embryophyta</taxon>
        <taxon>Tracheophyta</taxon>
        <taxon>Spermatophyta</taxon>
        <taxon>Magnoliopsida</taxon>
        <taxon>Liliopsida</taxon>
        <taxon>Poales</taxon>
        <taxon>Poaceae</taxon>
        <taxon>BOP clade</taxon>
        <taxon>Oryzoideae</taxon>
        <taxon>Oryzeae</taxon>
        <taxon>Oryzinae</taxon>
        <taxon>Oryza</taxon>
    </lineage>
</organism>
<proteinExistence type="predicted"/>
<accession>A0A0E0DLI8</accession>
<sequence length="172" mass="18688">MEVCNAQGFVYGIIPEKGKPVSSASDNGDALYSSTRLRLLALRVSSTPPRPSAESADRGLSELVVHLHRSGFPAPSPWSPSTDHAHCLTVITPPCRRIGEEKEAGRLGRRRRRRGSQPCSSATWGRRGRGEAGGKRQGGRGGVGEEDGEVGELFCSARRRSSRYSRPPYFNV</sequence>
<dbReference type="InterPro" id="IPR006957">
    <property type="entry name" value="EIN3"/>
</dbReference>
<dbReference type="InterPro" id="IPR047091">
    <property type="entry name" value="EIN3-like_DNA-bd"/>
</dbReference>
<reference evidence="3" key="1">
    <citation type="submission" date="2015-04" db="UniProtKB">
        <authorList>
            <consortium name="EnsemblPlants"/>
        </authorList>
    </citation>
    <scope>IDENTIFICATION</scope>
</reference>
<evidence type="ECO:0000256" key="1">
    <source>
        <dbReference type="SAM" id="MobiDB-lite"/>
    </source>
</evidence>
<dbReference type="Proteomes" id="UP000008021">
    <property type="component" value="Chromosome 5"/>
</dbReference>
<dbReference type="EnsemblPlants" id="OMERI05G02190.1">
    <property type="protein sequence ID" value="OMERI05G02190.1"/>
    <property type="gene ID" value="OMERI05G02190"/>
</dbReference>
<dbReference type="GO" id="GO:0003700">
    <property type="term" value="F:DNA-binding transcription factor activity"/>
    <property type="evidence" value="ECO:0007669"/>
    <property type="project" value="InterPro"/>
</dbReference>
<feature type="region of interest" description="Disordered" evidence="1">
    <location>
        <begin position="99"/>
        <end position="152"/>
    </location>
</feature>
<protein>
    <recommendedName>
        <fullName evidence="2">Ethylene insensitive 3-like DNA-binding domain-containing protein</fullName>
    </recommendedName>
</protein>
<evidence type="ECO:0000259" key="2">
    <source>
        <dbReference type="Pfam" id="PF04873"/>
    </source>
</evidence>
<reference evidence="3" key="2">
    <citation type="submission" date="2018-05" db="EMBL/GenBank/DDBJ databases">
        <title>OmerRS3 (Oryza meridionalis Reference Sequence Version 3).</title>
        <authorList>
            <person name="Zhang J."/>
            <person name="Kudrna D."/>
            <person name="Lee S."/>
            <person name="Talag J."/>
            <person name="Welchert J."/>
            <person name="Wing R.A."/>
        </authorList>
    </citation>
    <scope>NUCLEOTIDE SEQUENCE [LARGE SCALE GENOMIC DNA]</scope>
    <source>
        <strain evidence="3">cv. OR44</strain>
    </source>
</reference>
<dbReference type="PANTHER" id="PTHR33305">
    <property type="entry name" value="ETHYLENE INSENSITIVE 3-LIKE 2 PROTEIN"/>
    <property type="match status" value="1"/>
</dbReference>
<dbReference type="HOGENOM" id="CLU_1557733_0_0_1"/>
<dbReference type="Gramene" id="OMERI05G02190.1">
    <property type="protein sequence ID" value="OMERI05G02190.1"/>
    <property type="gene ID" value="OMERI05G02190"/>
</dbReference>
<evidence type="ECO:0000313" key="4">
    <source>
        <dbReference type="Proteomes" id="UP000008021"/>
    </source>
</evidence>
<dbReference type="Pfam" id="PF04873">
    <property type="entry name" value="EIN3_DNA-bd"/>
    <property type="match status" value="1"/>
</dbReference>
<keyword evidence="4" id="KW-1185">Reference proteome</keyword>
<dbReference type="STRING" id="40149.A0A0E0DLI8"/>
<feature type="domain" description="Ethylene insensitive 3-like DNA-binding" evidence="2">
    <location>
        <begin position="1"/>
        <end position="27"/>
    </location>
</feature>
<dbReference type="GO" id="GO:0005634">
    <property type="term" value="C:nucleus"/>
    <property type="evidence" value="ECO:0007669"/>
    <property type="project" value="InterPro"/>
</dbReference>
<dbReference type="AlphaFoldDB" id="A0A0E0DLI8"/>
<dbReference type="PANTHER" id="PTHR33305:SF30">
    <property type="entry name" value="ETHYLENE INSENSITIVE 3-LIKE 3 PROTEIN"/>
    <property type="match status" value="1"/>
</dbReference>
<name>A0A0E0DLI8_9ORYZ</name>
<dbReference type="GO" id="GO:0003677">
    <property type="term" value="F:DNA binding"/>
    <property type="evidence" value="ECO:0007669"/>
    <property type="project" value="TreeGrafter"/>
</dbReference>